<evidence type="ECO:0000313" key="3">
    <source>
        <dbReference type="Proteomes" id="UP000663792"/>
    </source>
</evidence>
<keyword evidence="3" id="KW-1185">Reference proteome</keyword>
<dbReference type="RefSeq" id="WP_205262595.1">
    <property type="nucleotide sequence ID" value="NZ_JAERWK010000032.1"/>
</dbReference>
<proteinExistence type="predicted"/>
<organism evidence="2 3">
    <name type="scientific">Nakamurella leprariae</name>
    <dbReference type="NCBI Taxonomy" id="2803911"/>
    <lineage>
        <taxon>Bacteria</taxon>
        <taxon>Bacillati</taxon>
        <taxon>Actinomycetota</taxon>
        <taxon>Actinomycetes</taxon>
        <taxon>Nakamurellales</taxon>
        <taxon>Nakamurellaceae</taxon>
        <taxon>Nakamurella</taxon>
    </lineage>
</organism>
<sequence length="291" mass="29751">MLLVAVVGVVILSGLTGTSTGGKPIAEPIAAPPHVGDCVAGAVDALGITTTSSSAVLPDLPTSSCTGARDAEVVLVIDDYAAASVVVPSEDGTVRPGLREQCSLAVLTYLGVTTDATGDWSPSISWGAGHIGPSRRQADAGQTWAACVAYVPSPNGHQTEPLTGSVRDVIRHRTPDTARFGICLDARDKTPVSRTQPHSVEVFGGTVVPLETDSSTLERSCRELVSAETLMPDPTAGGALIIDVNTDSVGSATLEDGTPVQPAQCTVRPTDAGRVLTASLRQLGTTPLPLA</sequence>
<evidence type="ECO:0000259" key="1">
    <source>
        <dbReference type="Pfam" id="PF13845"/>
    </source>
</evidence>
<dbReference type="InterPro" id="IPR026004">
    <property type="entry name" value="Septum_form"/>
</dbReference>
<name>A0A939C3N7_9ACTN</name>
<comment type="caution">
    <text evidence="2">The sequence shown here is derived from an EMBL/GenBank/DDBJ whole genome shotgun (WGS) entry which is preliminary data.</text>
</comment>
<accession>A0A939C3N7</accession>
<reference evidence="2" key="1">
    <citation type="submission" date="2021-01" db="EMBL/GenBank/DDBJ databases">
        <title>YIM 132084 draft genome.</title>
        <authorList>
            <person name="An D."/>
        </authorList>
    </citation>
    <scope>NUCLEOTIDE SEQUENCE</scope>
    <source>
        <strain evidence="2">YIM 132084</strain>
    </source>
</reference>
<feature type="domain" description="Septum formation-related" evidence="1">
    <location>
        <begin position="87"/>
        <end position="207"/>
    </location>
</feature>
<dbReference type="Proteomes" id="UP000663792">
    <property type="component" value="Unassembled WGS sequence"/>
</dbReference>
<dbReference type="AlphaFoldDB" id="A0A939C3N7"/>
<dbReference type="Pfam" id="PF13845">
    <property type="entry name" value="Septum_form"/>
    <property type="match status" value="1"/>
</dbReference>
<evidence type="ECO:0000313" key="2">
    <source>
        <dbReference type="EMBL" id="MBM9469629.1"/>
    </source>
</evidence>
<gene>
    <name evidence="2" type="ORF">JL106_20290</name>
</gene>
<dbReference type="EMBL" id="JAERWK010000032">
    <property type="protein sequence ID" value="MBM9469629.1"/>
    <property type="molecule type" value="Genomic_DNA"/>
</dbReference>
<protein>
    <submittedName>
        <fullName evidence="2">Septum formation family protein</fullName>
    </submittedName>
</protein>